<dbReference type="SUPFAM" id="SSF55681">
    <property type="entry name" value="Class II aaRS and biotin synthetases"/>
    <property type="match status" value="1"/>
</dbReference>
<protein>
    <recommendedName>
        <fullName evidence="3">aspartate--tRNA ligase</fullName>
        <ecNumber evidence="3">6.1.1.12</ecNumber>
    </recommendedName>
</protein>
<keyword evidence="15" id="KW-1185">Reference proteome</keyword>
<evidence type="ECO:0000256" key="7">
    <source>
        <dbReference type="ARBA" id="ARBA00022840"/>
    </source>
</evidence>
<dbReference type="HAMAP" id="MF_02075">
    <property type="entry name" value="Asp_tRNA_synth_type2"/>
    <property type="match status" value="1"/>
</dbReference>
<evidence type="ECO:0000259" key="13">
    <source>
        <dbReference type="PROSITE" id="PS51185"/>
    </source>
</evidence>
<feature type="compositionally biased region" description="Gly residues" evidence="11">
    <location>
        <begin position="68"/>
        <end position="78"/>
    </location>
</feature>
<dbReference type="PANTHER" id="PTHR43450">
    <property type="entry name" value="ASPARTYL-TRNA SYNTHETASE"/>
    <property type="match status" value="1"/>
</dbReference>
<comment type="catalytic activity">
    <reaction evidence="10">
        <text>tRNA(Asp) + L-aspartate + ATP = L-aspartyl-tRNA(Asp) + AMP + diphosphate</text>
        <dbReference type="Rhea" id="RHEA:19649"/>
        <dbReference type="Rhea" id="RHEA-COMP:9660"/>
        <dbReference type="Rhea" id="RHEA-COMP:9678"/>
        <dbReference type="ChEBI" id="CHEBI:29991"/>
        <dbReference type="ChEBI" id="CHEBI:30616"/>
        <dbReference type="ChEBI" id="CHEBI:33019"/>
        <dbReference type="ChEBI" id="CHEBI:78442"/>
        <dbReference type="ChEBI" id="CHEBI:78516"/>
        <dbReference type="ChEBI" id="CHEBI:456215"/>
        <dbReference type="EC" id="6.1.1.12"/>
    </reaction>
</comment>
<evidence type="ECO:0000256" key="11">
    <source>
        <dbReference type="SAM" id="MobiDB-lite"/>
    </source>
</evidence>
<dbReference type="PROSITE" id="PS51185">
    <property type="entry name" value="WHEP_TRS_2"/>
    <property type="match status" value="1"/>
</dbReference>
<keyword evidence="5" id="KW-0436">Ligase</keyword>
<evidence type="ECO:0000313" key="15">
    <source>
        <dbReference type="Proteomes" id="UP001363151"/>
    </source>
</evidence>
<dbReference type="CDD" id="cd00776">
    <property type="entry name" value="AsxRS_core"/>
    <property type="match status" value="1"/>
</dbReference>
<reference evidence="14 15" key="1">
    <citation type="submission" date="2024-03" db="EMBL/GenBank/DDBJ databases">
        <title>Aureococcus anophagefferens CCMP1851 and Kratosvirus quantuckense: Draft genome of a second virus-susceptible host strain in the model system.</title>
        <authorList>
            <person name="Chase E."/>
            <person name="Truchon A.R."/>
            <person name="Schepens W."/>
            <person name="Wilhelm S.W."/>
        </authorList>
    </citation>
    <scope>NUCLEOTIDE SEQUENCE [LARGE SCALE GENOMIC DNA]</scope>
    <source>
        <strain evidence="14 15">CCMP1851</strain>
    </source>
</reference>
<accession>A0ABR1GFP0</accession>
<feature type="domain" description="Aminoacyl-transfer RNA synthetases class-II family profile" evidence="12">
    <location>
        <begin position="279"/>
        <end position="602"/>
    </location>
</feature>
<dbReference type="InterPro" id="IPR002312">
    <property type="entry name" value="Asp/Asn-tRNA-synth_IIb"/>
</dbReference>
<comment type="similarity">
    <text evidence="2">Belongs to the class-II aminoacyl-tRNA synthetase family. Type 2 subfamily.</text>
</comment>
<dbReference type="Pfam" id="PF00458">
    <property type="entry name" value="WHEP-TRS"/>
    <property type="match status" value="1"/>
</dbReference>
<dbReference type="Proteomes" id="UP001363151">
    <property type="component" value="Unassembled WGS sequence"/>
</dbReference>
<evidence type="ECO:0000256" key="8">
    <source>
        <dbReference type="ARBA" id="ARBA00022917"/>
    </source>
</evidence>
<evidence type="ECO:0000256" key="9">
    <source>
        <dbReference type="ARBA" id="ARBA00023146"/>
    </source>
</evidence>
<dbReference type="CDD" id="cd01200">
    <property type="entry name" value="WHEPGMRS_RNA"/>
    <property type="match status" value="1"/>
</dbReference>
<keyword evidence="8" id="KW-0648">Protein biosynthesis</keyword>
<dbReference type="InterPro" id="IPR045864">
    <property type="entry name" value="aa-tRNA-synth_II/BPL/LPL"/>
</dbReference>
<dbReference type="PANTHER" id="PTHR43450:SF1">
    <property type="entry name" value="ASPARTATE--TRNA LIGASE, CYTOPLASMIC"/>
    <property type="match status" value="1"/>
</dbReference>
<dbReference type="SMART" id="SM00991">
    <property type="entry name" value="WHEP-TRS"/>
    <property type="match status" value="1"/>
</dbReference>
<dbReference type="Gene3D" id="3.30.930.10">
    <property type="entry name" value="Bira Bifunctional Protein, Domain 2"/>
    <property type="match status" value="1"/>
</dbReference>
<name>A0ABR1GFP0_AURAN</name>
<dbReference type="SUPFAM" id="SSF50249">
    <property type="entry name" value="Nucleic acid-binding proteins"/>
    <property type="match status" value="1"/>
</dbReference>
<evidence type="ECO:0000313" key="14">
    <source>
        <dbReference type="EMBL" id="KAK7254869.1"/>
    </source>
</evidence>
<keyword evidence="7" id="KW-0067">ATP-binding</keyword>
<gene>
    <name evidence="14" type="ORF">SO694_00135051</name>
</gene>
<evidence type="ECO:0000256" key="2">
    <source>
        <dbReference type="ARBA" id="ARBA00005312"/>
    </source>
</evidence>
<evidence type="ECO:0000256" key="3">
    <source>
        <dbReference type="ARBA" id="ARBA00012841"/>
    </source>
</evidence>
<organism evidence="14 15">
    <name type="scientific">Aureococcus anophagefferens</name>
    <name type="common">Harmful bloom alga</name>
    <dbReference type="NCBI Taxonomy" id="44056"/>
    <lineage>
        <taxon>Eukaryota</taxon>
        <taxon>Sar</taxon>
        <taxon>Stramenopiles</taxon>
        <taxon>Ochrophyta</taxon>
        <taxon>Pelagophyceae</taxon>
        <taxon>Pelagomonadales</taxon>
        <taxon>Pelagomonadaceae</taxon>
        <taxon>Aureococcus</taxon>
    </lineage>
</organism>
<dbReference type="Gene3D" id="1.10.287.10">
    <property type="entry name" value="S15/NS1, RNA-binding"/>
    <property type="match status" value="1"/>
</dbReference>
<evidence type="ECO:0000256" key="5">
    <source>
        <dbReference type="ARBA" id="ARBA00022598"/>
    </source>
</evidence>
<dbReference type="InterPro" id="IPR006195">
    <property type="entry name" value="aa-tRNA-synth_II"/>
</dbReference>
<feature type="compositionally biased region" description="Basic and acidic residues" evidence="11">
    <location>
        <begin position="82"/>
        <end position="96"/>
    </location>
</feature>
<dbReference type="NCBIfam" id="TIGR00458">
    <property type="entry name" value="aspS_nondisc"/>
    <property type="match status" value="1"/>
</dbReference>
<dbReference type="PRINTS" id="PR01042">
    <property type="entry name" value="TRNASYNTHASP"/>
</dbReference>
<feature type="domain" description="WHEP-TRS" evidence="13">
    <location>
        <begin position="4"/>
        <end position="60"/>
    </location>
</feature>
<dbReference type="InterPro" id="IPR000738">
    <property type="entry name" value="WHEP-TRS_dom"/>
</dbReference>
<dbReference type="CDD" id="cd04320">
    <property type="entry name" value="AspRS_cyto_N"/>
    <property type="match status" value="1"/>
</dbReference>
<evidence type="ECO:0000256" key="4">
    <source>
        <dbReference type="ARBA" id="ARBA00022490"/>
    </source>
</evidence>
<comment type="caution">
    <text evidence="14">The sequence shown here is derived from an EMBL/GenBank/DDBJ whole genome shotgun (WGS) entry which is preliminary data.</text>
</comment>
<evidence type="ECO:0000256" key="10">
    <source>
        <dbReference type="ARBA" id="ARBA00047904"/>
    </source>
</evidence>
<dbReference type="PROSITE" id="PS00762">
    <property type="entry name" value="WHEP_TRS_1"/>
    <property type="match status" value="1"/>
</dbReference>
<sequence>MGASLEELAAAIGVQGAKVKELKTAKADAGAIKEAVDALLALKKELTALDPSHALAIVDKKAKKKGGGDAPKGGGGGAQKPSKKELRMAERAKKAEAGAAAPKADASASADVFGEVPTIMSTELSNKVWTPVSAVTYEAVGTTVLVRARLHTVRAKGNLAFLVLRQGCFTVQAVAAAGGDAGVPKAMIAFVGKIPSESIVDVEAVVAAADVASCSQSDVELAVKSVFVVSKSLPDLPFQIVDASRNENEPKDGEVVVGLDTRLNHRVIDLRTPANQAIMRVRAAVPLLFASYLDANGFVGTNSPKLLAGASEGGSSVFKLDYFGRDCCLAQSPQLYKQMLSACADFERIYEIGPVFRAEDSNTRRHLCEFTGLDFEMAIYEHYYEILHVFSELFAHIFSSLESKFAKELGIISQVYPFEPFKFLPKALRISFAEGIELLRAAGVTEEMQGSFDDLSTENEKTLGDIVKAKYGTDFFIMDKYPLSIRPFYTMPDPETYGKVPPAQQLSNSFDMFMRGQEIVSGAQRVHDHALLMERVNFCHSGGGHGGPAPEDIKGYTDAFKYGAFPHGGGGVGLERVVMLYLGLTNIRKVSCFPRDPTRLTP</sequence>
<proteinExistence type="inferred from homology"/>
<comment type="subcellular location">
    <subcellularLocation>
        <location evidence="1">Cytoplasm</location>
    </subcellularLocation>
</comment>
<evidence type="ECO:0000256" key="6">
    <source>
        <dbReference type="ARBA" id="ARBA00022741"/>
    </source>
</evidence>
<dbReference type="InterPro" id="IPR004523">
    <property type="entry name" value="Asp-tRNA_synthase_2"/>
</dbReference>
<keyword evidence="9" id="KW-0030">Aminoacyl-tRNA synthetase</keyword>
<dbReference type="InterPro" id="IPR009068">
    <property type="entry name" value="uS15_NS1_RNA-bd_sf"/>
</dbReference>
<keyword evidence="4" id="KW-0963">Cytoplasm</keyword>
<dbReference type="NCBIfam" id="NF003483">
    <property type="entry name" value="PRK05159.1"/>
    <property type="match status" value="1"/>
</dbReference>
<dbReference type="InterPro" id="IPR012340">
    <property type="entry name" value="NA-bd_OB-fold"/>
</dbReference>
<dbReference type="Gene3D" id="2.40.50.140">
    <property type="entry name" value="Nucleic acid-binding proteins"/>
    <property type="match status" value="1"/>
</dbReference>
<evidence type="ECO:0000259" key="12">
    <source>
        <dbReference type="PROSITE" id="PS50862"/>
    </source>
</evidence>
<keyword evidence="6" id="KW-0547">Nucleotide-binding</keyword>
<dbReference type="PROSITE" id="PS50862">
    <property type="entry name" value="AA_TRNA_LIGASE_II"/>
    <property type="match status" value="1"/>
</dbReference>
<dbReference type="Pfam" id="PF00152">
    <property type="entry name" value="tRNA-synt_2"/>
    <property type="match status" value="1"/>
</dbReference>
<dbReference type="EMBL" id="JBBJCI010000014">
    <property type="protein sequence ID" value="KAK7254869.1"/>
    <property type="molecule type" value="Genomic_DNA"/>
</dbReference>
<evidence type="ECO:0000256" key="1">
    <source>
        <dbReference type="ARBA" id="ARBA00004496"/>
    </source>
</evidence>
<dbReference type="InterPro" id="IPR004364">
    <property type="entry name" value="Aa-tRNA-synt_II"/>
</dbReference>
<dbReference type="SUPFAM" id="SSF47060">
    <property type="entry name" value="S15/NS1 RNA-binding domain"/>
    <property type="match status" value="1"/>
</dbReference>
<feature type="region of interest" description="Disordered" evidence="11">
    <location>
        <begin position="60"/>
        <end position="100"/>
    </location>
</feature>
<dbReference type="EC" id="6.1.1.12" evidence="3"/>